<proteinExistence type="predicted"/>
<keyword evidence="3" id="KW-1185">Reference proteome</keyword>
<evidence type="ECO:0000259" key="1">
    <source>
        <dbReference type="Pfam" id="PF14694"/>
    </source>
</evidence>
<name>A0A7R8CJ70_LEPSM</name>
<dbReference type="EMBL" id="HG994589">
    <property type="protein sequence ID" value="CAF2790203.1"/>
    <property type="molecule type" value="Genomic_DNA"/>
</dbReference>
<sequence>MQKKKKKMWCTCGCPLRLQNEIPADIFSLSRRLISLSKSKDYYSSISLPKVLSPGMAGHLADETEHEGKVDTSLGHKFILLHLKAIAILVREAQCCSSSEESDASSGAESMINQDLVNIEKSILDIVEYMTNWMRPTFLFQHDASFLHMFMKIFREQDDVLIEGTSLFIGYLYWF</sequence>
<feature type="domain" description="Protein Lines N-terminal" evidence="1">
    <location>
        <begin position="17"/>
        <end position="166"/>
    </location>
</feature>
<dbReference type="OrthoDB" id="8251209at2759"/>
<dbReference type="AlphaFoldDB" id="A0A7R8CJ70"/>
<evidence type="ECO:0000313" key="3">
    <source>
        <dbReference type="Proteomes" id="UP000675881"/>
    </source>
</evidence>
<dbReference type="InterPro" id="IPR032794">
    <property type="entry name" value="LINES_N"/>
</dbReference>
<evidence type="ECO:0000313" key="2">
    <source>
        <dbReference type="EMBL" id="CAF2790203.1"/>
    </source>
</evidence>
<organism evidence="2 3">
    <name type="scientific">Lepeophtheirus salmonis</name>
    <name type="common">Salmon louse</name>
    <name type="synonym">Caligus salmonis</name>
    <dbReference type="NCBI Taxonomy" id="72036"/>
    <lineage>
        <taxon>Eukaryota</taxon>
        <taxon>Metazoa</taxon>
        <taxon>Ecdysozoa</taxon>
        <taxon>Arthropoda</taxon>
        <taxon>Crustacea</taxon>
        <taxon>Multicrustacea</taxon>
        <taxon>Hexanauplia</taxon>
        <taxon>Copepoda</taxon>
        <taxon>Siphonostomatoida</taxon>
        <taxon>Caligidae</taxon>
        <taxon>Lepeophtheirus</taxon>
    </lineage>
</organism>
<accession>A0A7R8CJ70</accession>
<dbReference type="Pfam" id="PF14694">
    <property type="entry name" value="LINES_N"/>
    <property type="match status" value="1"/>
</dbReference>
<reference evidence="2" key="1">
    <citation type="submission" date="2021-02" db="EMBL/GenBank/DDBJ databases">
        <authorList>
            <person name="Bekaert M."/>
        </authorList>
    </citation>
    <scope>NUCLEOTIDE SEQUENCE</scope>
    <source>
        <strain evidence="2">IoA-00</strain>
    </source>
</reference>
<gene>
    <name evidence="2" type="ORF">LSAA_2491</name>
</gene>
<dbReference type="Proteomes" id="UP000675881">
    <property type="component" value="Chromosome 10"/>
</dbReference>
<protein>
    <submittedName>
        <fullName evidence="2">(salmon louse) hypothetical protein</fullName>
    </submittedName>
</protein>